<protein>
    <submittedName>
        <fullName evidence="1">Uncharacterized protein</fullName>
    </submittedName>
</protein>
<comment type="caution">
    <text evidence="1">The sequence shown here is derived from an EMBL/GenBank/DDBJ whole genome shotgun (WGS) entry which is preliminary data.</text>
</comment>
<reference evidence="1 2" key="1">
    <citation type="submission" date="2018-11" db="EMBL/GenBank/DDBJ databases">
        <title>Rufibacter latericius sp. nov., isolated from water in Baiyang Lake.</title>
        <authorList>
            <person name="Yang Y."/>
        </authorList>
    </citation>
    <scope>NUCLEOTIDE SEQUENCE [LARGE SCALE GENOMIC DNA]</scope>
    <source>
        <strain evidence="1 2">R-22-1c-1</strain>
    </source>
</reference>
<organism evidence="1 2">
    <name type="scientific">Rufibacter latericius</name>
    <dbReference type="NCBI Taxonomy" id="2487040"/>
    <lineage>
        <taxon>Bacteria</taxon>
        <taxon>Pseudomonadati</taxon>
        <taxon>Bacteroidota</taxon>
        <taxon>Cytophagia</taxon>
        <taxon>Cytophagales</taxon>
        <taxon>Hymenobacteraceae</taxon>
        <taxon>Rufibacter</taxon>
    </lineage>
</organism>
<evidence type="ECO:0000313" key="1">
    <source>
        <dbReference type="EMBL" id="RNI26808.1"/>
    </source>
</evidence>
<gene>
    <name evidence="1" type="ORF">EFB08_09985</name>
</gene>
<dbReference type="Proteomes" id="UP000272117">
    <property type="component" value="Unassembled WGS sequence"/>
</dbReference>
<keyword evidence="2" id="KW-1185">Reference proteome</keyword>
<sequence length="120" mass="13644">MYLFQSYNPVKGWFFKVSASDLEDQNKPMVSLGTYALEIMEGGVYPLTTPYIEGKAFGDYFQKAPVGLEEYSVSSPLKGELRITRLDHQKRIVAGAFWFDAINAVGDKVKVREGRFDMKF</sequence>
<name>A0A3M9MQ42_9BACT</name>
<evidence type="ECO:0000313" key="2">
    <source>
        <dbReference type="Proteomes" id="UP000272117"/>
    </source>
</evidence>
<dbReference type="RefSeq" id="WP_125077701.1">
    <property type="nucleotide sequence ID" value="NZ_RJJD01000005.1"/>
</dbReference>
<proteinExistence type="predicted"/>
<accession>A0A3M9MQ42</accession>
<dbReference type="OrthoDB" id="949867at2"/>
<dbReference type="AlphaFoldDB" id="A0A3M9MQ42"/>
<dbReference type="EMBL" id="RJJD01000005">
    <property type="protein sequence ID" value="RNI26808.1"/>
    <property type="molecule type" value="Genomic_DNA"/>
</dbReference>